<organism evidence="1 2">
    <name type="scientific">Dokdonella koreensis DS-123</name>
    <dbReference type="NCBI Taxonomy" id="1300342"/>
    <lineage>
        <taxon>Bacteria</taxon>
        <taxon>Pseudomonadati</taxon>
        <taxon>Pseudomonadota</taxon>
        <taxon>Gammaproteobacteria</taxon>
        <taxon>Lysobacterales</taxon>
        <taxon>Rhodanobacteraceae</taxon>
        <taxon>Dokdonella</taxon>
    </lineage>
</organism>
<dbReference type="EMBL" id="CP015249">
    <property type="protein sequence ID" value="ANB16403.1"/>
    <property type="molecule type" value="Genomic_DNA"/>
</dbReference>
<dbReference type="KEGG" id="dko:I596_366"/>
<sequence length="39" mass="3903">MVPAAPRVQVAAAAGPANAAATAVAMIENAVLRMLMHSE</sequence>
<evidence type="ECO:0000313" key="2">
    <source>
        <dbReference type="Proteomes" id="UP000076830"/>
    </source>
</evidence>
<dbReference type="AlphaFoldDB" id="A0A167GCE2"/>
<gene>
    <name evidence="1" type="ORF">I596_366</name>
</gene>
<keyword evidence="2" id="KW-1185">Reference proteome</keyword>
<dbReference type="Proteomes" id="UP000076830">
    <property type="component" value="Chromosome"/>
</dbReference>
<proteinExistence type="predicted"/>
<name>A0A167GCE2_9GAMM</name>
<accession>A0A167GCE2</accession>
<evidence type="ECO:0000313" key="1">
    <source>
        <dbReference type="EMBL" id="ANB16403.1"/>
    </source>
</evidence>
<reference evidence="1 2" key="1">
    <citation type="submission" date="2016-04" db="EMBL/GenBank/DDBJ databases">
        <title>Complete genome sequence of Dokdonella koreensis DS-123T.</title>
        <authorList>
            <person name="Kim J.F."/>
            <person name="Lee H."/>
            <person name="Kwak M.-J."/>
        </authorList>
    </citation>
    <scope>NUCLEOTIDE SEQUENCE [LARGE SCALE GENOMIC DNA]</scope>
    <source>
        <strain evidence="1 2">DS-123</strain>
    </source>
</reference>
<protein>
    <submittedName>
        <fullName evidence="1">Uncharacterized protein</fullName>
    </submittedName>
</protein>